<accession>A0ABQ7VYR8</accession>
<dbReference type="Pfam" id="PF03732">
    <property type="entry name" value="Retrotrans_gag"/>
    <property type="match status" value="1"/>
</dbReference>
<dbReference type="InterPro" id="IPR005162">
    <property type="entry name" value="Retrotrans_gag_dom"/>
</dbReference>
<dbReference type="Proteomes" id="UP000826656">
    <property type="component" value="Unassembled WGS sequence"/>
</dbReference>
<reference evidence="2 3" key="1">
    <citation type="journal article" date="2021" name="bioRxiv">
        <title>Chromosome-scale and haplotype-resolved genome assembly of a tetraploid potato cultivar.</title>
        <authorList>
            <person name="Sun H."/>
            <person name="Jiao W.-B."/>
            <person name="Krause K."/>
            <person name="Campoy J.A."/>
            <person name="Goel M."/>
            <person name="Folz-Donahue K."/>
            <person name="Kukat C."/>
            <person name="Huettel B."/>
            <person name="Schneeberger K."/>
        </authorList>
    </citation>
    <scope>NUCLEOTIDE SEQUENCE [LARGE SCALE GENOMIC DNA]</scope>
    <source>
        <strain evidence="2">SolTubOtavaFocal</strain>
        <tissue evidence="2">Leaves</tissue>
    </source>
</reference>
<evidence type="ECO:0000313" key="2">
    <source>
        <dbReference type="EMBL" id="KAH0773652.1"/>
    </source>
</evidence>
<keyword evidence="3" id="KW-1185">Reference proteome</keyword>
<protein>
    <recommendedName>
        <fullName evidence="1">Retrotransposon gag domain-containing protein</fullName>
    </recommendedName>
</protein>
<proteinExistence type="predicted"/>
<evidence type="ECO:0000313" key="3">
    <source>
        <dbReference type="Proteomes" id="UP000826656"/>
    </source>
</evidence>
<organism evidence="2 3">
    <name type="scientific">Solanum tuberosum</name>
    <name type="common">Potato</name>
    <dbReference type="NCBI Taxonomy" id="4113"/>
    <lineage>
        <taxon>Eukaryota</taxon>
        <taxon>Viridiplantae</taxon>
        <taxon>Streptophyta</taxon>
        <taxon>Embryophyta</taxon>
        <taxon>Tracheophyta</taxon>
        <taxon>Spermatophyta</taxon>
        <taxon>Magnoliopsida</taxon>
        <taxon>eudicotyledons</taxon>
        <taxon>Gunneridae</taxon>
        <taxon>Pentapetalae</taxon>
        <taxon>asterids</taxon>
        <taxon>lamiids</taxon>
        <taxon>Solanales</taxon>
        <taxon>Solanaceae</taxon>
        <taxon>Solanoideae</taxon>
        <taxon>Solaneae</taxon>
        <taxon>Solanum</taxon>
    </lineage>
</organism>
<gene>
    <name evidence="2" type="ORF">KY290_010789</name>
</gene>
<dbReference type="PANTHER" id="PTHR33223">
    <property type="entry name" value="CCHC-TYPE DOMAIN-CONTAINING PROTEIN"/>
    <property type="match status" value="1"/>
</dbReference>
<sequence length="232" mass="25718">MAEVKVRDVAIPRTTSVTSCIQKPEAGGRFERKQSMVQLLHTNGQFTGLSHEDPQVHIQNFLEISDTYTSTGDDLAQKFLIMFIPSGKIAKLISDIPSFRQKGGENLYQAWDRFKSMLLSCPHHHQANEVLVHTFIEGLEPNTKILLDSADGGQALKKTFAELFTLQNRVSQGNPEWNGGKANPVVQKTARMLEVDAVTALTTHIVAMQNIINTHFSKLSLGQQPAQVNAVQ</sequence>
<comment type="caution">
    <text evidence="2">The sequence shown here is derived from an EMBL/GenBank/DDBJ whole genome shotgun (WGS) entry which is preliminary data.</text>
</comment>
<evidence type="ECO:0000259" key="1">
    <source>
        <dbReference type="Pfam" id="PF03732"/>
    </source>
</evidence>
<feature type="domain" description="Retrotransposon gag" evidence="1">
    <location>
        <begin position="71"/>
        <end position="140"/>
    </location>
</feature>
<name>A0ABQ7VYR8_SOLTU</name>
<dbReference type="PANTHER" id="PTHR33223:SF11">
    <property type="entry name" value="ELEMENT PROTEIN, PUTATIVE-RELATED"/>
    <property type="match status" value="1"/>
</dbReference>
<dbReference type="EMBL" id="JAIVGD010000005">
    <property type="protein sequence ID" value="KAH0773652.1"/>
    <property type="molecule type" value="Genomic_DNA"/>
</dbReference>